<dbReference type="AlphaFoldDB" id="A0A0K0XVW0"/>
<dbReference type="NCBIfam" id="TIGR00492">
    <property type="entry name" value="alr"/>
    <property type="match status" value="1"/>
</dbReference>
<dbReference type="EMBL" id="CP012154">
    <property type="protein sequence ID" value="AKS41844.1"/>
    <property type="molecule type" value="Genomic_DNA"/>
</dbReference>
<evidence type="ECO:0000256" key="7">
    <source>
        <dbReference type="HAMAP-Rule" id="MF_01201"/>
    </source>
</evidence>
<dbReference type="GO" id="GO:0008784">
    <property type="term" value="F:alanine racemase activity"/>
    <property type="evidence" value="ECO:0007669"/>
    <property type="project" value="UniProtKB-UniRule"/>
</dbReference>
<comment type="cofactor">
    <cofactor evidence="2 7 8">
        <name>pyridoxal 5'-phosphate</name>
        <dbReference type="ChEBI" id="CHEBI:597326"/>
    </cofactor>
</comment>
<dbReference type="GO" id="GO:0030632">
    <property type="term" value="P:D-alanine biosynthetic process"/>
    <property type="evidence" value="ECO:0007669"/>
    <property type="project" value="UniProtKB-UniRule"/>
</dbReference>
<dbReference type="HAMAP" id="MF_01201">
    <property type="entry name" value="Ala_racemase"/>
    <property type="match status" value="1"/>
</dbReference>
<evidence type="ECO:0000256" key="5">
    <source>
        <dbReference type="ARBA" id="ARBA00022898"/>
    </source>
</evidence>
<dbReference type="Pfam" id="PF01168">
    <property type="entry name" value="Ala_racemase_N"/>
    <property type="match status" value="1"/>
</dbReference>
<feature type="binding site" evidence="7 9">
    <location>
        <position position="302"/>
    </location>
    <ligand>
        <name>substrate</name>
    </ligand>
</feature>
<dbReference type="GO" id="GO:0030170">
    <property type="term" value="F:pyridoxal phosphate binding"/>
    <property type="evidence" value="ECO:0007669"/>
    <property type="project" value="UniProtKB-UniRule"/>
</dbReference>
<dbReference type="SUPFAM" id="SSF50621">
    <property type="entry name" value="Alanine racemase C-terminal domain-like"/>
    <property type="match status" value="1"/>
</dbReference>
<organism evidence="10 11">
    <name type="scientific">Wenzhouxiangella marina</name>
    <dbReference type="NCBI Taxonomy" id="1579979"/>
    <lineage>
        <taxon>Bacteria</taxon>
        <taxon>Pseudomonadati</taxon>
        <taxon>Pseudomonadota</taxon>
        <taxon>Gammaproteobacteria</taxon>
        <taxon>Chromatiales</taxon>
        <taxon>Wenzhouxiangellaceae</taxon>
        <taxon>Wenzhouxiangella</taxon>
    </lineage>
</organism>
<dbReference type="PANTHER" id="PTHR30511">
    <property type="entry name" value="ALANINE RACEMASE"/>
    <property type="match status" value="1"/>
</dbReference>
<evidence type="ECO:0000256" key="9">
    <source>
        <dbReference type="PIRSR" id="PIRSR600821-52"/>
    </source>
</evidence>
<protein>
    <recommendedName>
        <fullName evidence="4 7">Alanine racemase</fullName>
        <ecNumber evidence="4 7">5.1.1.1</ecNumber>
    </recommendedName>
</protein>
<evidence type="ECO:0000256" key="6">
    <source>
        <dbReference type="ARBA" id="ARBA00023235"/>
    </source>
</evidence>
<dbReference type="InterPro" id="IPR029066">
    <property type="entry name" value="PLP-binding_barrel"/>
</dbReference>
<comment type="catalytic activity">
    <reaction evidence="1 7">
        <text>L-alanine = D-alanine</text>
        <dbReference type="Rhea" id="RHEA:20249"/>
        <dbReference type="ChEBI" id="CHEBI:57416"/>
        <dbReference type="ChEBI" id="CHEBI:57972"/>
        <dbReference type="EC" id="5.1.1.1"/>
    </reaction>
</comment>
<feature type="active site" description="Proton acceptor; specific for L-alanine" evidence="7">
    <location>
        <position position="254"/>
    </location>
</feature>
<comment type="similarity">
    <text evidence="3 7">Belongs to the alanine racemase family.</text>
</comment>
<evidence type="ECO:0000256" key="4">
    <source>
        <dbReference type="ARBA" id="ARBA00013089"/>
    </source>
</evidence>
<dbReference type="InterPro" id="IPR001608">
    <property type="entry name" value="Ala_racemase_N"/>
</dbReference>
<reference evidence="10 11" key="1">
    <citation type="submission" date="2015-07" db="EMBL/GenBank/DDBJ databases">
        <authorList>
            <person name="Noorani M."/>
        </authorList>
    </citation>
    <scope>NUCLEOTIDE SEQUENCE [LARGE SCALE GENOMIC DNA]</scope>
    <source>
        <strain evidence="10 11">KCTC 42284</strain>
    </source>
</reference>
<evidence type="ECO:0000313" key="10">
    <source>
        <dbReference type="EMBL" id="AKS41844.1"/>
    </source>
</evidence>
<dbReference type="PANTHER" id="PTHR30511:SF0">
    <property type="entry name" value="ALANINE RACEMASE, CATABOLIC-RELATED"/>
    <property type="match status" value="1"/>
</dbReference>
<dbReference type="Pfam" id="PF00842">
    <property type="entry name" value="Ala_racemase_C"/>
    <property type="match status" value="1"/>
</dbReference>
<keyword evidence="11" id="KW-1185">Reference proteome</keyword>
<evidence type="ECO:0000313" key="11">
    <source>
        <dbReference type="Proteomes" id="UP000066624"/>
    </source>
</evidence>
<dbReference type="GO" id="GO:0005829">
    <property type="term" value="C:cytosol"/>
    <property type="evidence" value="ECO:0007669"/>
    <property type="project" value="TreeGrafter"/>
</dbReference>
<dbReference type="UniPathway" id="UPA00042">
    <property type="reaction ID" value="UER00497"/>
</dbReference>
<comment type="pathway">
    <text evidence="7">Amino-acid biosynthesis; D-alanine biosynthesis; D-alanine from L-alanine: step 1/1.</text>
</comment>
<evidence type="ECO:0000256" key="3">
    <source>
        <dbReference type="ARBA" id="ARBA00007880"/>
    </source>
</evidence>
<name>A0A0K0XVW0_9GAMM</name>
<dbReference type="KEGG" id="wma:WM2015_1472"/>
<comment type="function">
    <text evidence="7">Catalyzes the interconversion of L-alanine and D-alanine. May also act on other amino acids.</text>
</comment>
<dbReference type="EC" id="5.1.1.1" evidence="4 7"/>
<dbReference type="InterPro" id="IPR011079">
    <property type="entry name" value="Ala_racemase_C"/>
</dbReference>
<dbReference type="STRING" id="1579979.WM2015_1472"/>
<sequence length="357" mass="38519">MARNTLARIDTRALSHNLARIRELAPDSRVMAVVKADAYGHRLDLCLPALASADLLAVATLEEARAIRRLGTGQAILLLEGVSHDEDLAVADELGLELTVHHVAQIEALERYGRSTSPRLWLKIDSGMHRLGVPPEQAAACHARLRRLVGVEQVNLMSHFARADEADPAPTARQMQRFEQAVEGLEGERCLANSAAIVAHPGSRADWVRAGILLYGISPFEDGHAGELGFRPVMTLVSELIAINEVAAGEAIGYGARFRTERDLRVGVASIGYGDGYPRSLVDGSPVLVDGHRCALAGRVSMDMITIDLTACPGASIGSPVVLWGDGLPVEEVARHAGTIPYELVCRITRRVRYRGC</sequence>
<dbReference type="PATRIC" id="fig|1579979.3.peg.1510"/>
<keyword evidence="5 7" id="KW-0663">Pyridoxal phosphate</keyword>
<dbReference type="Gene3D" id="2.40.37.10">
    <property type="entry name" value="Lyase, Ornithine Decarboxylase, Chain A, domain 1"/>
    <property type="match status" value="1"/>
</dbReference>
<feature type="binding site" evidence="7 9">
    <location>
        <position position="130"/>
    </location>
    <ligand>
        <name>substrate</name>
    </ligand>
</feature>
<dbReference type="InterPro" id="IPR009006">
    <property type="entry name" value="Ala_racemase/Decarboxylase_C"/>
</dbReference>
<dbReference type="FunFam" id="2.40.37.10:FF:000002">
    <property type="entry name" value="Alanine racemase"/>
    <property type="match status" value="1"/>
</dbReference>
<gene>
    <name evidence="10" type="ORF">WM2015_1472</name>
</gene>
<dbReference type="CDD" id="cd06827">
    <property type="entry name" value="PLPDE_III_AR_proteobact"/>
    <property type="match status" value="1"/>
</dbReference>
<dbReference type="OrthoDB" id="9813814at2"/>
<accession>A0A0K0XVW0</accession>
<dbReference type="SMART" id="SM01005">
    <property type="entry name" value="Ala_racemase_C"/>
    <property type="match status" value="1"/>
</dbReference>
<dbReference type="SUPFAM" id="SSF51419">
    <property type="entry name" value="PLP-binding barrel"/>
    <property type="match status" value="1"/>
</dbReference>
<keyword evidence="6 7" id="KW-0413">Isomerase</keyword>
<dbReference type="PRINTS" id="PR00992">
    <property type="entry name" value="ALARACEMASE"/>
</dbReference>
<dbReference type="FunFam" id="3.20.20.10:FF:000002">
    <property type="entry name" value="Alanine racemase"/>
    <property type="match status" value="1"/>
</dbReference>
<feature type="active site" description="Proton acceptor; specific for D-alanine" evidence="7">
    <location>
        <position position="35"/>
    </location>
</feature>
<dbReference type="Proteomes" id="UP000066624">
    <property type="component" value="Chromosome"/>
</dbReference>
<dbReference type="Gene3D" id="3.20.20.10">
    <property type="entry name" value="Alanine racemase"/>
    <property type="match status" value="1"/>
</dbReference>
<feature type="modified residue" description="N6-(pyridoxal phosphate)lysine" evidence="7 8">
    <location>
        <position position="35"/>
    </location>
</feature>
<evidence type="ECO:0000256" key="8">
    <source>
        <dbReference type="PIRSR" id="PIRSR600821-50"/>
    </source>
</evidence>
<proteinExistence type="inferred from homology"/>
<evidence type="ECO:0000256" key="1">
    <source>
        <dbReference type="ARBA" id="ARBA00000316"/>
    </source>
</evidence>
<dbReference type="InterPro" id="IPR000821">
    <property type="entry name" value="Ala_racemase"/>
</dbReference>
<dbReference type="RefSeq" id="WP_049725453.1">
    <property type="nucleotide sequence ID" value="NZ_CP012154.1"/>
</dbReference>
<evidence type="ECO:0000256" key="2">
    <source>
        <dbReference type="ARBA" id="ARBA00001933"/>
    </source>
</evidence>